<dbReference type="EMBL" id="JBIMPM010000050">
    <property type="protein sequence ID" value="MFH5255237.1"/>
    <property type="molecule type" value="Genomic_DNA"/>
</dbReference>
<dbReference type="Pfam" id="PF06666">
    <property type="entry name" value="DUF1173"/>
    <property type="match status" value="1"/>
</dbReference>
<gene>
    <name evidence="2" type="ORF">ACGTRS_28805</name>
</gene>
<reference evidence="2 3" key="1">
    <citation type="submission" date="2024-10" db="EMBL/GenBank/DDBJ databases">
        <title>Burkholderia semiarida in Mexico.</title>
        <authorList>
            <person name="Estrada P."/>
        </authorList>
    </citation>
    <scope>NUCLEOTIDE SEQUENCE [LARGE SCALE GENOMIC DNA]</scope>
    <source>
        <strain evidence="2 3">CLM7-1</strain>
    </source>
</reference>
<evidence type="ECO:0000256" key="1">
    <source>
        <dbReference type="SAM" id="MobiDB-lite"/>
    </source>
</evidence>
<evidence type="ECO:0000313" key="2">
    <source>
        <dbReference type="EMBL" id="MFH5255237.1"/>
    </source>
</evidence>
<keyword evidence="3" id="KW-1185">Reference proteome</keyword>
<protein>
    <submittedName>
        <fullName evidence="2">DUF1173 domain-containing protein</fullName>
    </submittedName>
</protein>
<accession>A0ABW7LAY4</accession>
<dbReference type="Proteomes" id="UP001609186">
    <property type="component" value="Unassembled WGS sequence"/>
</dbReference>
<comment type="caution">
    <text evidence="2">The sequence shown here is derived from an EMBL/GenBank/DDBJ whole genome shotgun (WGS) entry which is preliminary data.</text>
</comment>
<proteinExistence type="predicted"/>
<organism evidence="2 3">
    <name type="scientific">Burkholderia semiarida</name>
    <dbReference type="NCBI Taxonomy" id="2843303"/>
    <lineage>
        <taxon>Bacteria</taxon>
        <taxon>Pseudomonadati</taxon>
        <taxon>Pseudomonadota</taxon>
        <taxon>Betaproteobacteria</taxon>
        <taxon>Burkholderiales</taxon>
        <taxon>Burkholderiaceae</taxon>
        <taxon>Burkholderia</taxon>
        <taxon>Burkholderia cepacia complex</taxon>
    </lineage>
</organism>
<evidence type="ECO:0000313" key="3">
    <source>
        <dbReference type="Proteomes" id="UP001609186"/>
    </source>
</evidence>
<feature type="region of interest" description="Disordered" evidence="1">
    <location>
        <begin position="400"/>
        <end position="435"/>
    </location>
</feature>
<sequence>MQEFRFDDVIVSADADDLQAYLEEAYGGAVRPVCNCQKPDGIPMYVAKLGSHYVIKRMPSTGGKHDPDCNSYEEPPELSGFGEVKDRAIQEDEATGTTTLRLDFSLTKMGKRAATPSAGTEHDTVRTDGAKLTLRGLLHYLWDQAALNRWTPGMEGKRNWYVIRKYLLHAALGKKAKDMALAEQLYIPEVFSVEREAEITQRRLARMATLVSGDNKARKLMIAIGEVKEIGASRYGFKLVAKHLPNFPFMIDEELYKKLDKRFGDELALWNGVEGAHLVFIGTFWLTRAGYATLETLSLMVTTANWLPIEHGFDVMLLDTLAAHKRKYRKCLRYNLARNKPLASVLLTDTTPPTALYLDLPVDSDEDPVAQTIQHVIDASELPAWIWSVLDAMPPLPEPNAAAHTMRRPAASPVLPAPSRYERPDDESGYGESAW</sequence>
<name>A0ABW7LAY4_9BURK</name>
<dbReference type="RefSeq" id="WP_395131025.1">
    <property type="nucleotide sequence ID" value="NZ_JBIMPM010000050.1"/>
</dbReference>
<dbReference type="InterPro" id="IPR009553">
    <property type="entry name" value="DUF1173"/>
</dbReference>